<keyword evidence="7" id="KW-1185">Reference proteome</keyword>
<dbReference type="InterPro" id="IPR000847">
    <property type="entry name" value="LysR_HTH_N"/>
</dbReference>
<evidence type="ECO:0000256" key="4">
    <source>
        <dbReference type="ARBA" id="ARBA00023163"/>
    </source>
</evidence>
<comment type="caution">
    <text evidence="6">The sequence shown here is derived from an EMBL/GenBank/DDBJ whole genome shotgun (WGS) entry which is preliminary data.</text>
</comment>
<dbReference type="Pfam" id="PF00126">
    <property type="entry name" value="HTH_1"/>
    <property type="match status" value="1"/>
</dbReference>
<dbReference type="RefSeq" id="WP_184582028.1">
    <property type="nucleotide sequence ID" value="NZ_JACHJT010000001.1"/>
</dbReference>
<evidence type="ECO:0000313" key="7">
    <source>
        <dbReference type="Proteomes" id="UP000523007"/>
    </source>
</evidence>
<dbReference type="CDD" id="cd08423">
    <property type="entry name" value="PBP2_LTTR_like_6"/>
    <property type="match status" value="1"/>
</dbReference>
<evidence type="ECO:0000256" key="2">
    <source>
        <dbReference type="ARBA" id="ARBA00023015"/>
    </source>
</evidence>
<feature type="domain" description="HTH lysR-type" evidence="5">
    <location>
        <begin position="2"/>
        <end position="59"/>
    </location>
</feature>
<dbReference type="AlphaFoldDB" id="A0A7W7RMH7"/>
<reference evidence="6 7" key="1">
    <citation type="submission" date="2020-08" db="EMBL/GenBank/DDBJ databases">
        <title>Sequencing the genomes of 1000 actinobacteria strains.</title>
        <authorList>
            <person name="Klenk H.-P."/>
        </authorList>
    </citation>
    <scope>NUCLEOTIDE SEQUENCE [LARGE SCALE GENOMIC DNA]</scope>
    <source>
        <strain evidence="6 7">DSM 102030</strain>
    </source>
</reference>
<protein>
    <submittedName>
        <fullName evidence="6">Molybdate transport repressor ModE-like protein</fullName>
    </submittedName>
</protein>
<evidence type="ECO:0000259" key="5">
    <source>
        <dbReference type="PROSITE" id="PS50931"/>
    </source>
</evidence>
<organism evidence="6 7">
    <name type="scientific">Lipingzhangella halophila</name>
    <dbReference type="NCBI Taxonomy" id="1783352"/>
    <lineage>
        <taxon>Bacteria</taxon>
        <taxon>Bacillati</taxon>
        <taxon>Actinomycetota</taxon>
        <taxon>Actinomycetes</taxon>
        <taxon>Streptosporangiales</taxon>
        <taxon>Nocardiopsidaceae</taxon>
        <taxon>Lipingzhangella</taxon>
    </lineage>
</organism>
<dbReference type="PANTHER" id="PTHR30346:SF29">
    <property type="entry name" value="LYSR SUBSTRATE-BINDING"/>
    <property type="match status" value="1"/>
</dbReference>
<dbReference type="SUPFAM" id="SSF53850">
    <property type="entry name" value="Periplasmic binding protein-like II"/>
    <property type="match status" value="1"/>
</dbReference>
<keyword evidence="4" id="KW-0804">Transcription</keyword>
<dbReference type="SUPFAM" id="SSF46785">
    <property type="entry name" value="Winged helix' DNA-binding domain"/>
    <property type="match status" value="1"/>
</dbReference>
<dbReference type="GO" id="GO:0032993">
    <property type="term" value="C:protein-DNA complex"/>
    <property type="evidence" value="ECO:0007669"/>
    <property type="project" value="TreeGrafter"/>
</dbReference>
<evidence type="ECO:0000256" key="3">
    <source>
        <dbReference type="ARBA" id="ARBA00023125"/>
    </source>
</evidence>
<evidence type="ECO:0000256" key="1">
    <source>
        <dbReference type="ARBA" id="ARBA00009437"/>
    </source>
</evidence>
<dbReference type="Gene3D" id="3.40.190.10">
    <property type="entry name" value="Periplasmic binding protein-like II"/>
    <property type="match status" value="2"/>
</dbReference>
<dbReference type="PROSITE" id="PS50931">
    <property type="entry name" value="HTH_LYSR"/>
    <property type="match status" value="1"/>
</dbReference>
<keyword evidence="2" id="KW-0805">Transcription regulation</keyword>
<dbReference type="InterPro" id="IPR036388">
    <property type="entry name" value="WH-like_DNA-bd_sf"/>
</dbReference>
<dbReference type="Proteomes" id="UP000523007">
    <property type="component" value="Unassembled WGS sequence"/>
</dbReference>
<sequence length="318" mass="34460">MLDLDRLRALNAIAEYGSVSAAADVLGITTSAVSQQIAKLERETASRLLERNGRGVRLTDAAYLLVQHSERILTLIAEAEADLEAQRGTVAGRINVAAFATASRGLMPSVLRDVAQHHPGLRVRLHELDPKYSLPQVLRGEFDLAVVHDWESSPLPTPEGLDREQLLDDPAEIALTESHRLAGREAVGFAELAEEPWIGAPPGDICHAWLCDTLRRGGVEPKVVHYASEYPTQLALAAAGLGVAVLPRLGRGTIPPGVVAVPVRPALHRSIYVVWRSEDGRRPVVRAMVDALHTAVDRFEETQAACGPPSVTQPTRRD</sequence>
<proteinExistence type="inferred from homology"/>
<dbReference type="Gene3D" id="1.10.10.10">
    <property type="entry name" value="Winged helix-like DNA-binding domain superfamily/Winged helix DNA-binding domain"/>
    <property type="match status" value="1"/>
</dbReference>
<dbReference type="GO" id="GO:0003700">
    <property type="term" value="F:DNA-binding transcription factor activity"/>
    <property type="evidence" value="ECO:0007669"/>
    <property type="project" value="InterPro"/>
</dbReference>
<comment type="similarity">
    <text evidence="1">Belongs to the LysR transcriptional regulatory family.</text>
</comment>
<dbReference type="InterPro" id="IPR036390">
    <property type="entry name" value="WH_DNA-bd_sf"/>
</dbReference>
<keyword evidence="3" id="KW-0238">DNA-binding</keyword>
<gene>
    <name evidence="6" type="ORF">F4561_004986</name>
</gene>
<dbReference type="Pfam" id="PF03466">
    <property type="entry name" value="LysR_substrate"/>
    <property type="match status" value="1"/>
</dbReference>
<dbReference type="FunFam" id="1.10.10.10:FF:000001">
    <property type="entry name" value="LysR family transcriptional regulator"/>
    <property type="match status" value="1"/>
</dbReference>
<dbReference type="PANTHER" id="PTHR30346">
    <property type="entry name" value="TRANSCRIPTIONAL DUAL REGULATOR HCAR-RELATED"/>
    <property type="match status" value="1"/>
</dbReference>
<dbReference type="EMBL" id="JACHJT010000001">
    <property type="protein sequence ID" value="MBB4934166.1"/>
    <property type="molecule type" value="Genomic_DNA"/>
</dbReference>
<name>A0A7W7RMH7_9ACTN</name>
<dbReference type="InterPro" id="IPR005119">
    <property type="entry name" value="LysR_subst-bd"/>
</dbReference>
<dbReference type="GO" id="GO:0003677">
    <property type="term" value="F:DNA binding"/>
    <property type="evidence" value="ECO:0007669"/>
    <property type="project" value="UniProtKB-KW"/>
</dbReference>
<evidence type="ECO:0000313" key="6">
    <source>
        <dbReference type="EMBL" id="MBB4934166.1"/>
    </source>
</evidence>
<accession>A0A7W7RMH7</accession>